<evidence type="ECO:0000256" key="4">
    <source>
        <dbReference type="ARBA" id="ARBA00022862"/>
    </source>
</evidence>
<dbReference type="Proteomes" id="UP000199410">
    <property type="component" value="Unassembled WGS sequence"/>
</dbReference>
<evidence type="ECO:0000313" key="13">
    <source>
        <dbReference type="EMBL" id="SER42485.1"/>
    </source>
</evidence>
<evidence type="ECO:0000313" key="14">
    <source>
        <dbReference type="Proteomes" id="UP000199410"/>
    </source>
</evidence>
<organism evidence="13 14">
    <name type="scientific">Lysinibacillus fusiformis</name>
    <dbReference type="NCBI Taxonomy" id="28031"/>
    <lineage>
        <taxon>Bacteria</taxon>
        <taxon>Bacillati</taxon>
        <taxon>Bacillota</taxon>
        <taxon>Bacilli</taxon>
        <taxon>Bacillales</taxon>
        <taxon>Bacillaceae</taxon>
        <taxon>Lysinibacillus</taxon>
    </lineage>
</organism>
<comment type="catalytic activity">
    <reaction evidence="11">
        <text>a hydroperoxide + [thioredoxin]-dithiol = an alcohol + [thioredoxin]-disulfide + H2O</text>
        <dbReference type="Rhea" id="RHEA:62620"/>
        <dbReference type="Rhea" id="RHEA-COMP:10698"/>
        <dbReference type="Rhea" id="RHEA-COMP:10700"/>
        <dbReference type="ChEBI" id="CHEBI:15377"/>
        <dbReference type="ChEBI" id="CHEBI:29950"/>
        <dbReference type="ChEBI" id="CHEBI:30879"/>
        <dbReference type="ChEBI" id="CHEBI:35924"/>
        <dbReference type="ChEBI" id="CHEBI:50058"/>
        <dbReference type="EC" id="1.11.1.24"/>
    </reaction>
</comment>
<comment type="function">
    <text evidence="1">Thiol-specific peroxidase that catalyzes the reduction of hydrogen peroxide and organic hydroperoxides to water and alcohols, respectively. Plays a role in cell protection against oxidative stress by detoxifying peroxides and as sensor of hydrogen peroxide-mediated signaling events.</text>
</comment>
<dbReference type="InterPro" id="IPR000866">
    <property type="entry name" value="AhpC/TSA"/>
</dbReference>
<dbReference type="GO" id="GO:0005737">
    <property type="term" value="C:cytoplasm"/>
    <property type="evidence" value="ECO:0007669"/>
    <property type="project" value="TreeGrafter"/>
</dbReference>
<sequence>MKNTPFQKLQNELDIAATHMEKVLPKEVLDIFEKSIHDLRTSDSGRGLIAGVKAPDFTLVNSTGQKITLSEEILKGPVVLIFYRGTWCPFCNLELKAYQRMNDDINAIGGQLIAVSPQTPNYSASVQDKNELNFHVLSDLQNKTAEKYNLKFKLPEYVYPIYRSLDISLETFNGDHSWELPVPATYVIDKAGIIRLASVEADYKKRMEPSKVMHFLQSLY</sequence>
<name>A0A1H9P3J4_9BACI</name>
<evidence type="ECO:0000256" key="10">
    <source>
        <dbReference type="ARBA" id="ARBA00041373"/>
    </source>
</evidence>
<keyword evidence="3" id="KW-0575">Peroxidase</keyword>
<dbReference type="Pfam" id="PF00578">
    <property type="entry name" value="AhpC-TSA"/>
    <property type="match status" value="1"/>
</dbReference>
<protein>
    <recommendedName>
        <fullName evidence="2">thioredoxin-dependent peroxiredoxin</fullName>
        <ecNumber evidence="2">1.11.1.24</ecNumber>
    </recommendedName>
    <alternativeName>
        <fullName evidence="10">Bacterioferritin comigratory protein</fullName>
    </alternativeName>
    <alternativeName>
        <fullName evidence="8">Thioredoxin peroxidase</fullName>
    </alternativeName>
</protein>
<evidence type="ECO:0000256" key="5">
    <source>
        <dbReference type="ARBA" id="ARBA00023002"/>
    </source>
</evidence>
<dbReference type="InterPro" id="IPR036249">
    <property type="entry name" value="Thioredoxin-like_sf"/>
</dbReference>
<dbReference type="EMBL" id="FOEL01000015">
    <property type="protein sequence ID" value="SER42485.1"/>
    <property type="molecule type" value="Genomic_DNA"/>
</dbReference>
<dbReference type="CDD" id="cd02970">
    <property type="entry name" value="PRX_like2"/>
    <property type="match status" value="1"/>
</dbReference>
<proteinExistence type="inferred from homology"/>
<evidence type="ECO:0000256" key="9">
    <source>
        <dbReference type="ARBA" id="ARBA00038489"/>
    </source>
</evidence>
<evidence type="ECO:0000256" key="6">
    <source>
        <dbReference type="ARBA" id="ARBA00023157"/>
    </source>
</evidence>
<dbReference type="PROSITE" id="PS51352">
    <property type="entry name" value="THIOREDOXIN_2"/>
    <property type="match status" value="1"/>
</dbReference>
<gene>
    <name evidence="13" type="ORF">SAMN02787113_03765</name>
</gene>
<dbReference type="GO" id="GO:0045454">
    <property type="term" value="P:cell redox homeostasis"/>
    <property type="evidence" value="ECO:0007669"/>
    <property type="project" value="TreeGrafter"/>
</dbReference>
<evidence type="ECO:0000256" key="7">
    <source>
        <dbReference type="ARBA" id="ARBA00023284"/>
    </source>
</evidence>
<dbReference type="GO" id="GO:0008379">
    <property type="term" value="F:thioredoxin peroxidase activity"/>
    <property type="evidence" value="ECO:0007669"/>
    <property type="project" value="TreeGrafter"/>
</dbReference>
<evidence type="ECO:0000256" key="8">
    <source>
        <dbReference type="ARBA" id="ARBA00032824"/>
    </source>
</evidence>
<comment type="caution">
    <text evidence="13">The sequence shown here is derived from an EMBL/GenBank/DDBJ whole genome shotgun (WGS) entry which is preliminary data.</text>
</comment>
<dbReference type="EC" id="1.11.1.24" evidence="2"/>
<evidence type="ECO:0000256" key="11">
    <source>
        <dbReference type="ARBA" id="ARBA00049091"/>
    </source>
</evidence>
<evidence type="ECO:0000259" key="12">
    <source>
        <dbReference type="PROSITE" id="PS51352"/>
    </source>
</evidence>
<dbReference type="AlphaFoldDB" id="A0A1H9P3J4"/>
<keyword evidence="7" id="KW-0676">Redox-active center</keyword>
<keyword evidence="5" id="KW-0560">Oxidoreductase</keyword>
<comment type="similarity">
    <text evidence="9">Belongs to the peroxiredoxin family. BCP/PrxQ subfamily.</text>
</comment>
<reference evidence="13 14" key="1">
    <citation type="submission" date="2016-10" db="EMBL/GenBank/DDBJ databases">
        <authorList>
            <person name="Varghese N."/>
            <person name="Submissions S."/>
        </authorList>
    </citation>
    <scope>NUCLEOTIDE SEQUENCE [LARGE SCALE GENOMIC DNA]</scope>
    <source>
        <strain evidence="13 14">TC-13</strain>
    </source>
</reference>
<keyword evidence="4" id="KW-0049">Antioxidant</keyword>
<dbReference type="InterPro" id="IPR050924">
    <property type="entry name" value="Peroxiredoxin_BCP/PrxQ"/>
</dbReference>
<dbReference type="GO" id="GO:0034599">
    <property type="term" value="P:cellular response to oxidative stress"/>
    <property type="evidence" value="ECO:0007669"/>
    <property type="project" value="TreeGrafter"/>
</dbReference>
<dbReference type="SUPFAM" id="SSF52833">
    <property type="entry name" value="Thioredoxin-like"/>
    <property type="match status" value="1"/>
</dbReference>
<evidence type="ECO:0000256" key="3">
    <source>
        <dbReference type="ARBA" id="ARBA00022559"/>
    </source>
</evidence>
<keyword evidence="6" id="KW-1015">Disulfide bond</keyword>
<evidence type="ECO:0000256" key="2">
    <source>
        <dbReference type="ARBA" id="ARBA00013017"/>
    </source>
</evidence>
<feature type="domain" description="Thioredoxin" evidence="12">
    <location>
        <begin position="48"/>
        <end position="220"/>
    </location>
</feature>
<dbReference type="PANTHER" id="PTHR42801">
    <property type="entry name" value="THIOREDOXIN-DEPENDENT PEROXIDE REDUCTASE"/>
    <property type="match status" value="1"/>
</dbReference>
<dbReference type="InterPro" id="IPR013766">
    <property type="entry name" value="Thioredoxin_domain"/>
</dbReference>
<dbReference type="Gene3D" id="3.40.30.10">
    <property type="entry name" value="Glutaredoxin"/>
    <property type="match status" value="1"/>
</dbReference>
<dbReference type="PANTHER" id="PTHR42801:SF7">
    <property type="entry name" value="SLL1159 PROTEIN"/>
    <property type="match status" value="1"/>
</dbReference>
<dbReference type="RefSeq" id="WP_089986823.1">
    <property type="nucleotide sequence ID" value="NZ_BJOM01000014.1"/>
</dbReference>
<evidence type="ECO:0000256" key="1">
    <source>
        <dbReference type="ARBA" id="ARBA00003330"/>
    </source>
</evidence>
<accession>A0A1H9P3J4</accession>